<dbReference type="NCBIfam" id="TIGR01236">
    <property type="entry name" value="D1pyr5carbox1"/>
    <property type="match status" value="1"/>
</dbReference>
<dbReference type="InterPro" id="IPR029510">
    <property type="entry name" value="Ald_DH_CS_GLU"/>
</dbReference>
<dbReference type="AlphaFoldDB" id="A0A316UIS2"/>
<dbReference type="OrthoDB" id="5322683at2759"/>
<dbReference type="InterPro" id="IPR016162">
    <property type="entry name" value="Ald_DH_N"/>
</dbReference>
<dbReference type="STRING" id="1569628.A0A316UIS2"/>
<dbReference type="Gene3D" id="3.40.309.10">
    <property type="entry name" value="Aldehyde Dehydrogenase, Chain A, domain 2"/>
    <property type="match status" value="1"/>
</dbReference>
<reference evidence="12 13" key="1">
    <citation type="journal article" date="2018" name="Mol. Biol. Evol.">
        <title>Broad Genomic Sampling Reveals a Smut Pathogenic Ancestry of the Fungal Clade Ustilaginomycotina.</title>
        <authorList>
            <person name="Kijpornyongpan T."/>
            <person name="Mondo S.J."/>
            <person name="Barry K."/>
            <person name="Sandor L."/>
            <person name="Lee J."/>
            <person name="Lipzen A."/>
            <person name="Pangilinan J."/>
            <person name="LaButti K."/>
            <person name="Hainaut M."/>
            <person name="Henrissat B."/>
            <person name="Grigoriev I.V."/>
            <person name="Spatafora J.W."/>
            <person name="Aime M.C."/>
        </authorList>
    </citation>
    <scope>NUCLEOTIDE SEQUENCE [LARGE SCALE GENOMIC DNA]</scope>
    <source>
        <strain evidence="12 13">MCA 5214</strain>
    </source>
</reference>
<accession>A0A316UIS2</accession>
<dbReference type="GO" id="GO:0010133">
    <property type="term" value="P:L-proline catabolic process to L-glutamate"/>
    <property type="evidence" value="ECO:0007669"/>
    <property type="project" value="UniProtKB-UniRule"/>
</dbReference>
<evidence type="ECO:0000256" key="3">
    <source>
        <dbReference type="ARBA" id="ARBA00023002"/>
    </source>
</evidence>
<dbReference type="SUPFAM" id="SSF53720">
    <property type="entry name" value="ALDH-like"/>
    <property type="match status" value="1"/>
</dbReference>
<evidence type="ECO:0000256" key="7">
    <source>
        <dbReference type="PROSITE-ProRule" id="PRU10007"/>
    </source>
</evidence>
<evidence type="ECO:0000256" key="1">
    <source>
        <dbReference type="ARBA" id="ARBA00004786"/>
    </source>
</evidence>
<sequence length="553" mass="60238">MSSASVAQHGTIVLPRIENEPNRNYASGSKERADLQHAVDEMMKSAPFEVPCIVNGKHIKTGDVAKQVNPSNHAQILCNYHQADEKLVQEAIEGALKAKQTWEEMPWADRAAVFLRAADLIAHKYRYKLMAATMLGQGKNVWQAEIDAAAEICDFFRFGVAQVSELYAQQPARHAPGSWNRMEFRPLEGFVLAVSPFNFTAIGGNLPGAPALVGNVVVWKPSPMATYSNYLVHQILTEAGLPAGVIQFTPGPPAEIVKACIDHKMFAALHFTGSTTVYKQLCKDIAANYDHYRNYPRMVGETGGKNFALVHPTADVDIVVNECIRGAFEYQGSKCSALSRLYVPASLWNNGGLKEKLVSQVGTISVGPVNEFQHFMGPVIAQTAFQRIMGFIESAKKAGGQVLAGGTGDNSVGFYIQPTIIETKDPRSTTMVNEIFGPVLTVFVYDDSKADYWQAISQEIDAATDYALTGSIFSRDRKAITEASAMLRYASGMLYIGQKPTGAQVGAQPFAGARASGNNYKAGSTGFFYQFVSARTVKESFVDSEGFMYPSNA</sequence>
<evidence type="ECO:0000256" key="5">
    <source>
        <dbReference type="ARBA" id="ARBA00023062"/>
    </source>
</evidence>
<dbReference type="EC" id="1.2.1.88" evidence="9"/>
<dbReference type="RefSeq" id="XP_025359819.1">
    <property type="nucleotide sequence ID" value="XM_025507874.1"/>
</dbReference>
<dbReference type="PANTHER" id="PTHR42862">
    <property type="entry name" value="DELTA-1-PYRROLINE-5-CARBOXYLATE DEHYDROGENASE 1, ISOFORM A-RELATED"/>
    <property type="match status" value="1"/>
</dbReference>
<dbReference type="Pfam" id="PF00171">
    <property type="entry name" value="Aldedh"/>
    <property type="match status" value="1"/>
</dbReference>
<dbReference type="GO" id="GO:0005759">
    <property type="term" value="C:mitochondrial matrix"/>
    <property type="evidence" value="ECO:0007669"/>
    <property type="project" value="TreeGrafter"/>
</dbReference>
<evidence type="ECO:0000313" key="12">
    <source>
        <dbReference type="EMBL" id="PWN25207.1"/>
    </source>
</evidence>
<keyword evidence="4 9" id="KW-0520">NAD</keyword>
<keyword evidence="3 8" id="KW-0560">Oxidoreductase</keyword>
<dbReference type="EMBL" id="KZ819677">
    <property type="protein sequence ID" value="PWN25207.1"/>
    <property type="molecule type" value="Genomic_DNA"/>
</dbReference>
<comment type="similarity">
    <text evidence="2 8">Belongs to the aldehyde dehydrogenase family.</text>
</comment>
<dbReference type="InterPro" id="IPR016161">
    <property type="entry name" value="Ald_DH/histidinol_DH"/>
</dbReference>
<evidence type="ECO:0000256" key="2">
    <source>
        <dbReference type="ARBA" id="ARBA00009986"/>
    </source>
</evidence>
<evidence type="ECO:0000313" key="13">
    <source>
        <dbReference type="Proteomes" id="UP000245884"/>
    </source>
</evidence>
<dbReference type="GeneID" id="37029697"/>
<keyword evidence="13" id="KW-1185">Reference proteome</keyword>
<name>A0A316UIS2_9BASI</name>
<dbReference type="InterPro" id="IPR005931">
    <property type="entry name" value="P5CDH/ALDH4A1"/>
</dbReference>
<feature type="domain" description="Aldehyde dehydrogenase" evidence="11">
    <location>
        <begin position="65"/>
        <end position="534"/>
    </location>
</feature>
<dbReference type="InterPro" id="IPR050485">
    <property type="entry name" value="Proline_metab_enzyme"/>
</dbReference>
<dbReference type="GO" id="GO:0003842">
    <property type="term" value="F:L-glutamate gamma-semialdehyde dehydrogenase activity"/>
    <property type="evidence" value="ECO:0007669"/>
    <property type="project" value="UniProtKB-UniRule"/>
</dbReference>
<dbReference type="InterPro" id="IPR016163">
    <property type="entry name" value="Ald_DH_C"/>
</dbReference>
<evidence type="ECO:0000256" key="6">
    <source>
        <dbReference type="ARBA" id="ARBA00048142"/>
    </source>
</evidence>
<comment type="pathway">
    <text evidence="1 9">Amino-acid degradation; L-proline degradation into L-glutamate; L-glutamate from L-proline: step 2/2.</text>
</comment>
<gene>
    <name evidence="12" type="ORF">BDZ90DRAFT_255981</name>
</gene>
<evidence type="ECO:0000256" key="10">
    <source>
        <dbReference type="RuleBase" id="RU366030"/>
    </source>
</evidence>
<dbReference type="FunFam" id="3.40.605.10:FF:000006">
    <property type="entry name" value="1-pyrroline-5-carboxylate dehydrogenase"/>
    <property type="match status" value="1"/>
</dbReference>
<dbReference type="Proteomes" id="UP000245884">
    <property type="component" value="Unassembled WGS sequence"/>
</dbReference>
<feature type="active site" evidence="7">
    <location>
        <position position="301"/>
    </location>
</feature>
<organism evidence="12 13">
    <name type="scientific">Jaminaea rosea</name>
    <dbReference type="NCBI Taxonomy" id="1569628"/>
    <lineage>
        <taxon>Eukaryota</taxon>
        <taxon>Fungi</taxon>
        <taxon>Dikarya</taxon>
        <taxon>Basidiomycota</taxon>
        <taxon>Ustilaginomycotina</taxon>
        <taxon>Exobasidiomycetes</taxon>
        <taxon>Microstromatales</taxon>
        <taxon>Microstromatales incertae sedis</taxon>
        <taxon>Jaminaea</taxon>
    </lineage>
</organism>
<dbReference type="FunFam" id="3.40.309.10:FF:000005">
    <property type="entry name" value="1-pyrroline-5-carboxylate dehydrogenase 1"/>
    <property type="match status" value="1"/>
</dbReference>
<dbReference type="CDD" id="cd07123">
    <property type="entry name" value="ALDH_F4-17_P5CDH"/>
    <property type="match status" value="1"/>
</dbReference>
<dbReference type="UniPathway" id="UPA00261">
    <property type="reaction ID" value="UER00374"/>
</dbReference>
<keyword evidence="5 9" id="KW-0642">Proline metabolism</keyword>
<evidence type="ECO:0000256" key="8">
    <source>
        <dbReference type="RuleBase" id="RU003345"/>
    </source>
</evidence>
<dbReference type="InterPro" id="IPR015590">
    <property type="entry name" value="Aldehyde_DH_dom"/>
</dbReference>
<dbReference type="Gene3D" id="3.40.605.10">
    <property type="entry name" value="Aldehyde Dehydrogenase, Chain A, domain 1"/>
    <property type="match status" value="1"/>
</dbReference>
<evidence type="ECO:0000259" key="11">
    <source>
        <dbReference type="Pfam" id="PF00171"/>
    </source>
</evidence>
<protein>
    <recommendedName>
        <fullName evidence="9 10">Multifunctional fusion protein</fullName>
    </recommendedName>
    <domain>
        <recommendedName>
            <fullName evidence="10">Delta-1-pyrroline-5-carboxylate dehydrogenase</fullName>
            <shortName evidence="10">P5C dehydrogenase</shortName>
        </recommendedName>
        <alternativeName>
            <fullName evidence="9">L-glutamate gamma-semialdehyde dehydrogenase</fullName>
        </alternativeName>
    </domain>
    <domain>
        <recommendedName>
            <fullName evidence="9">L-glutamate gamma-semialdehyde dehydrogenase</fullName>
            <ecNumber evidence="9">1.2.1.88</ecNumber>
        </recommendedName>
    </domain>
</protein>
<dbReference type="PANTHER" id="PTHR42862:SF1">
    <property type="entry name" value="DELTA-1-PYRROLINE-5-CARBOXYLATE DEHYDROGENASE 2, ISOFORM A-RELATED"/>
    <property type="match status" value="1"/>
</dbReference>
<evidence type="ECO:0000256" key="4">
    <source>
        <dbReference type="ARBA" id="ARBA00023027"/>
    </source>
</evidence>
<comment type="catalytic activity">
    <reaction evidence="6 9">
        <text>L-glutamate 5-semialdehyde + NAD(+) + H2O = L-glutamate + NADH + 2 H(+)</text>
        <dbReference type="Rhea" id="RHEA:30235"/>
        <dbReference type="ChEBI" id="CHEBI:15377"/>
        <dbReference type="ChEBI" id="CHEBI:15378"/>
        <dbReference type="ChEBI" id="CHEBI:29985"/>
        <dbReference type="ChEBI" id="CHEBI:57540"/>
        <dbReference type="ChEBI" id="CHEBI:57945"/>
        <dbReference type="ChEBI" id="CHEBI:58066"/>
        <dbReference type="EC" id="1.2.1.88"/>
    </reaction>
</comment>
<evidence type="ECO:0000256" key="9">
    <source>
        <dbReference type="RuleBase" id="RU366016"/>
    </source>
</evidence>
<proteinExistence type="inferred from homology"/>
<dbReference type="PROSITE" id="PS00687">
    <property type="entry name" value="ALDEHYDE_DEHYDR_GLU"/>
    <property type="match status" value="1"/>
</dbReference>